<dbReference type="Pfam" id="PF24681">
    <property type="entry name" value="Kelch_KLHDC2_KLHL20_DRC7"/>
    <property type="match status" value="1"/>
</dbReference>
<gene>
    <name evidence="3" type="ORF">ACHAWO_012583</name>
</gene>
<dbReference type="EMBL" id="JALLPJ020000250">
    <property type="protein sequence ID" value="KAL3797569.1"/>
    <property type="molecule type" value="Genomic_DNA"/>
</dbReference>
<name>A0ABD3QBZ1_9STRA</name>
<dbReference type="Gene3D" id="2.120.10.80">
    <property type="entry name" value="Kelch-type beta propeller"/>
    <property type="match status" value="2"/>
</dbReference>
<evidence type="ECO:0000256" key="1">
    <source>
        <dbReference type="SAM" id="MobiDB-lite"/>
    </source>
</evidence>
<dbReference type="PANTHER" id="PTHR46063:SF1">
    <property type="entry name" value="KELCH DOMAIN-CONTAINING PROTEIN 4"/>
    <property type="match status" value="1"/>
</dbReference>
<reference evidence="3 4" key="1">
    <citation type="submission" date="2024-10" db="EMBL/GenBank/DDBJ databases">
        <title>Updated reference genomes for cyclostephanoid diatoms.</title>
        <authorList>
            <person name="Roberts W.R."/>
            <person name="Alverson A.J."/>
        </authorList>
    </citation>
    <scope>NUCLEOTIDE SEQUENCE [LARGE SCALE GENOMIC DNA]</scope>
    <source>
        <strain evidence="3 4">AJA010-31</strain>
    </source>
</reference>
<protein>
    <recommendedName>
        <fullName evidence="2">DUF4110 domain-containing protein</fullName>
    </recommendedName>
</protein>
<dbReference type="Proteomes" id="UP001530400">
    <property type="component" value="Unassembled WGS sequence"/>
</dbReference>
<dbReference type="SUPFAM" id="SSF117281">
    <property type="entry name" value="Kelch motif"/>
    <property type="match status" value="1"/>
</dbReference>
<organism evidence="3 4">
    <name type="scientific">Cyclotella atomus</name>
    <dbReference type="NCBI Taxonomy" id="382360"/>
    <lineage>
        <taxon>Eukaryota</taxon>
        <taxon>Sar</taxon>
        <taxon>Stramenopiles</taxon>
        <taxon>Ochrophyta</taxon>
        <taxon>Bacillariophyta</taxon>
        <taxon>Coscinodiscophyceae</taxon>
        <taxon>Thalassiosirophycidae</taxon>
        <taxon>Stephanodiscales</taxon>
        <taxon>Stephanodiscaceae</taxon>
        <taxon>Cyclotella</taxon>
    </lineage>
</organism>
<feature type="domain" description="DUF4110" evidence="2">
    <location>
        <begin position="674"/>
        <end position="768"/>
    </location>
</feature>
<evidence type="ECO:0000313" key="4">
    <source>
        <dbReference type="Proteomes" id="UP001530400"/>
    </source>
</evidence>
<keyword evidence="4" id="KW-1185">Reference proteome</keyword>
<sequence>MAKDKKKRDPSKAAALAAKKEAKAEKSAIKRLAKQNSNADSVAAADGGGEDIDTILSSMMRQVDVVEYELLDDFPSPPRGNFTWTLCPTNGMFYMFGGEYYDGAENIVFDDLLRWDPDAKQSTSDDEDKSTAKDDTTNIDGVNKGQWTRIHTPAPYPPPRCAHTSIFYKDSIYVFGGECATADKYYHYRDLWKLDIKKNTWEEVRARTGTPPLARSGHRAIQWRHYMITFGGFQESLRAETRFFNDVHIFDFQTLAWTELKYSKLARLPPPRSACNLAIGTAPTEALFVYGGYSKVKSANTQGSKSEGIIHADCWMLPLKQLVAGLNAGQNPPSWERISRKGEYPSSRAGSVSTVYKNKMLVFGGVLDNEGDHHKMDSVFYDDLFSFDLERRRWFALRLKKAAGSGGRRRKKKDEIEIEEKGSANESDEDTGKDGEAVSSGWDFDKLRHDMFAFIDANGNIVYEKIEDDDDTDNKIPQDAITLDTEAESDPESIARVDLGAAANENQSKPSDAKKRKTIQASAVMKVDSKGTPTSVARQTPLPRINCATAVKGNTLYIYGGVLEVGDREVTLDDCWSIDLNKREKWTCISPGQMHRQVWKGVDDDDSYISSDQGDEDEDDEHMFDEFEPIHEEEGSTDDEAKKAAKKEAKKAAKKAAKVGIKQEITDLKEKLGTSNELRTPLIGESVADFYARTTDYWTSEAANTVGMAAADRGESMSSKELKGEAFNLAKARYEEIQPVLDRLNELDTMLQQESDRHKEKKLKKEKKSSKKERFK</sequence>
<feature type="region of interest" description="Disordered" evidence="1">
    <location>
        <begin position="1"/>
        <end position="20"/>
    </location>
</feature>
<evidence type="ECO:0000259" key="2">
    <source>
        <dbReference type="Pfam" id="PF13422"/>
    </source>
</evidence>
<dbReference type="InterPro" id="IPR015915">
    <property type="entry name" value="Kelch-typ_b-propeller"/>
</dbReference>
<feature type="region of interest" description="Disordered" evidence="1">
    <location>
        <begin position="408"/>
        <end position="437"/>
    </location>
</feature>
<feature type="compositionally biased region" description="Basic and acidic residues" evidence="1">
    <location>
        <begin position="413"/>
        <end position="423"/>
    </location>
</feature>
<evidence type="ECO:0000313" key="3">
    <source>
        <dbReference type="EMBL" id="KAL3797569.1"/>
    </source>
</evidence>
<dbReference type="InterPro" id="IPR025183">
    <property type="entry name" value="DUF4110"/>
</dbReference>
<dbReference type="Pfam" id="PF13422">
    <property type="entry name" value="DUF4110"/>
    <property type="match status" value="1"/>
</dbReference>
<feature type="compositionally biased region" description="Basic residues" evidence="1">
    <location>
        <begin position="759"/>
        <end position="776"/>
    </location>
</feature>
<feature type="region of interest" description="Disordered" evidence="1">
    <location>
        <begin position="119"/>
        <end position="153"/>
    </location>
</feature>
<dbReference type="PANTHER" id="PTHR46063">
    <property type="entry name" value="KELCH DOMAIN-CONTAINING PROTEIN"/>
    <property type="match status" value="1"/>
</dbReference>
<comment type="caution">
    <text evidence="3">The sequence shown here is derived from an EMBL/GenBank/DDBJ whole genome shotgun (WGS) entry which is preliminary data.</text>
</comment>
<feature type="region of interest" description="Disordered" evidence="1">
    <location>
        <begin position="749"/>
        <end position="776"/>
    </location>
</feature>
<dbReference type="InterPro" id="IPR052588">
    <property type="entry name" value="Kelch_domain_protein"/>
</dbReference>
<proteinExistence type="predicted"/>
<dbReference type="AlphaFoldDB" id="A0ABD3QBZ1"/>
<accession>A0ABD3QBZ1</accession>